<dbReference type="SUPFAM" id="SSF51215">
    <property type="entry name" value="Regulatory protein AraC"/>
    <property type="match status" value="1"/>
</dbReference>
<proteinExistence type="predicted"/>
<dbReference type="PANTHER" id="PTHR46796:SF2">
    <property type="entry name" value="TRANSCRIPTIONAL REGULATORY PROTEIN"/>
    <property type="match status" value="1"/>
</dbReference>
<evidence type="ECO:0000313" key="8">
    <source>
        <dbReference type="Proteomes" id="UP001595891"/>
    </source>
</evidence>
<dbReference type="PROSITE" id="PS00041">
    <property type="entry name" value="HTH_ARAC_FAMILY_1"/>
    <property type="match status" value="1"/>
</dbReference>
<dbReference type="Pfam" id="PF02311">
    <property type="entry name" value="AraC_binding"/>
    <property type="match status" value="1"/>
</dbReference>
<feature type="domain" description="HTH araC/xylS-type" evidence="6">
    <location>
        <begin position="262"/>
        <end position="359"/>
    </location>
</feature>
<dbReference type="InterPro" id="IPR009057">
    <property type="entry name" value="Homeodomain-like_sf"/>
</dbReference>
<evidence type="ECO:0000256" key="1">
    <source>
        <dbReference type="ARBA" id="ARBA00023015"/>
    </source>
</evidence>
<dbReference type="EMBL" id="JBHSFN010000011">
    <property type="protein sequence ID" value="MFC4588164.1"/>
    <property type="molecule type" value="Genomic_DNA"/>
</dbReference>
<accession>A0ABV9EJS1</accession>
<keyword evidence="2" id="KW-0238">DNA-binding</keyword>
<dbReference type="PANTHER" id="PTHR46796">
    <property type="entry name" value="HTH-TYPE TRANSCRIPTIONAL ACTIVATOR RHAS-RELATED"/>
    <property type="match status" value="1"/>
</dbReference>
<feature type="region of interest" description="Disordered" evidence="5">
    <location>
        <begin position="168"/>
        <end position="248"/>
    </location>
</feature>
<dbReference type="InterPro" id="IPR037923">
    <property type="entry name" value="HTH-like"/>
</dbReference>
<gene>
    <name evidence="7" type="ORF">ACFO8L_18895</name>
</gene>
<protein>
    <submittedName>
        <fullName evidence="7">AraC family transcriptional regulator</fullName>
    </submittedName>
</protein>
<evidence type="ECO:0000256" key="3">
    <source>
        <dbReference type="ARBA" id="ARBA00023159"/>
    </source>
</evidence>
<dbReference type="InterPro" id="IPR018062">
    <property type="entry name" value="HTH_AraC-typ_CS"/>
</dbReference>
<keyword evidence="3" id="KW-0010">Activator</keyword>
<sequence length="362" mass="39234">MGGDWSRYWRSPDRPLEAMHAHFERHVYHRHSHETYSFGFTEEGAQSFTCRGAAHTSAAGMVMVFNPDDPHDGHATDELGFTYRMVHIGPELVADVLEEAAGRRVGLPLFTEPVIHEPGLAHALRAVHEALLGAATPLRRDELLDTVVVSMARRASVRLPELTSFAATAAPTPAGGDALPRRPRDQAFGGTDAGVGLSRGRSRDQVSGGMDAGVGLSRGRSRDQVLGRTDAGGGLSRGRSRDQVLGGTDAGVGRRVGVGVARVVRELLHDGDDLEVSAGDLAAATGRSRFAVYRSFRSEYGMAPSDYQRQLRLRAARRLLVQGRSLAEIAALTGFTDQSHLTRWFTRYFGVTPGAYRRAVAR</sequence>
<evidence type="ECO:0000256" key="5">
    <source>
        <dbReference type="SAM" id="MobiDB-lite"/>
    </source>
</evidence>
<dbReference type="Pfam" id="PF12833">
    <property type="entry name" value="HTH_18"/>
    <property type="match status" value="1"/>
</dbReference>
<dbReference type="Proteomes" id="UP001595891">
    <property type="component" value="Unassembled WGS sequence"/>
</dbReference>
<name>A0ABV9EJS1_9ACTN</name>
<keyword evidence="4" id="KW-0804">Transcription</keyword>
<evidence type="ECO:0000256" key="4">
    <source>
        <dbReference type="ARBA" id="ARBA00023163"/>
    </source>
</evidence>
<reference evidence="8" key="1">
    <citation type="journal article" date="2019" name="Int. J. Syst. Evol. Microbiol.">
        <title>The Global Catalogue of Microorganisms (GCM) 10K type strain sequencing project: providing services to taxonomists for standard genome sequencing and annotation.</title>
        <authorList>
            <consortium name="The Broad Institute Genomics Platform"/>
            <consortium name="The Broad Institute Genome Sequencing Center for Infectious Disease"/>
            <person name="Wu L."/>
            <person name="Ma J."/>
        </authorList>
    </citation>
    <scope>NUCLEOTIDE SEQUENCE [LARGE SCALE GENOMIC DNA]</scope>
    <source>
        <strain evidence="8">CCUG 49560</strain>
    </source>
</reference>
<dbReference type="InterPro" id="IPR050204">
    <property type="entry name" value="AraC_XylS_family_regulators"/>
</dbReference>
<evidence type="ECO:0000259" key="6">
    <source>
        <dbReference type="PROSITE" id="PS01124"/>
    </source>
</evidence>
<dbReference type="RefSeq" id="WP_262844424.1">
    <property type="nucleotide sequence ID" value="NZ_JANZYP010000029.1"/>
</dbReference>
<dbReference type="SUPFAM" id="SSF46689">
    <property type="entry name" value="Homeodomain-like"/>
    <property type="match status" value="2"/>
</dbReference>
<dbReference type="Gene3D" id="1.10.10.60">
    <property type="entry name" value="Homeodomain-like"/>
    <property type="match status" value="2"/>
</dbReference>
<dbReference type="InterPro" id="IPR018060">
    <property type="entry name" value="HTH_AraC"/>
</dbReference>
<keyword evidence="1" id="KW-0805">Transcription regulation</keyword>
<evidence type="ECO:0000256" key="2">
    <source>
        <dbReference type="ARBA" id="ARBA00023125"/>
    </source>
</evidence>
<dbReference type="InterPro" id="IPR003313">
    <property type="entry name" value="AraC-bd"/>
</dbReference>
<organism evidence="7 8">
    <name type="scientific">Sphaerisporangium corydalis</name>
    <dbReference type="NCBI Taxonomy" id="1441875"/>
    <lineage>
        <taxon>Bacteria</taxon>
        <taxon>Bacillati</taxon>
        <taxon>Actinomycetota</taxon>
        <taxon>Actinomycetes</taxon>
        <taxon>Streptosporangiales</taxon>
        <taxon>Streptosporangiaceae</taxon>
        <taxon>Sphaerisporangium</taxon>
    </lineage>
</organism>
<dbReference type="PROSITE" id="PS01124">
    <property type="entry name" value="HTH_ARAC_FAMILY_2"/>
    <property type="match status" value="1"/>
</dbReference>
<evidence type="ECO:0000313" key="7">
    <source>
        <dbReference type="EMBL" id="MFC4588164.1"/>
    </source>
</evidence>
<comment type="caution">
    <text evidence="7">The sequence shown here is derived from an EMBL/GenBank/DDBJ whole genome shotgun (WGS) entry which is preliminary data.</text>
</comment>
<dbReference type="SMART" id="SM00342">
    <property type="entry name" value="HTH_ARAC"/>
    <property type="match status" value="1"/>
</dbReference>
<keyword evidence="8" id="KW-1185">Reference proteome</keyword>